<evidence type="ECO:0000313" key="2">
    <source>
        <dbReference type="EMBL" id="QEI09282.1"/>
    </source>
</evidence>
<feature type="signal peptide" evidence="1">
    <location>
        <begin position="1"/>
        <end position="21"/>
    </location>
</feature>
<dbReference type="AlphaFoldDB" id="A0A5C0B3S3"/>
<dbReference type="OrthoDB" id="9812424at2"/>
<dbReference type="Proteomes" id="UP000325161">
    <property type="component" value="Chromosome"/>
</dbReference>
<accession>A0A5C0B3S3</accession>
<organism evidence="2 3">
    <name type="scientific">Pigmentiphaga aceris</name>
    <dbReference type="NCBI Taxonomy" id="1940612"/>
    <lineage>
        <taxon>Bacteria</taxon>
        <taxon>Pseudomonadati</taxon>
        <taxon>Pseudomonadota</taxon>
        <taxon>Betaproteobacteria</taxon>
        <taxon>Burkholderiales</taxon>
        <taxon>Alcaligenaceae</taxon>
        <taxon>Pigmentiphaga</taxon>
    </lineage>
</organism>
<gene>
    <name evidence="2" type="ORF">FXN63_12465</name>
</gene>
<dbReference type="Pfam" id="PF14559">
    <property type="entry name" value="TPR_19"/>
    <property type="match status" value="1"/>
</dbReference>
<proteinExistence type="predicted"/>
<evidence type="ECO:0000313" key="3">
    <source>
        <dbReference type="Proteomes" id="UP000325161"/>
    </source>
</evidence>
<name>A0A5C0B3S3_9BURK</name>
<dbReference type="Gene3D" id="1.25.40.10">
    <property type="entry name" value="Tetratricopeptide repeat domain"/>
    <property type="match status" value="1"/>
</dbReference>
<dbReference type="SUPFAM" id="SSF48452">
    <property type="entry name" value="TPR-like"/>
    <property type="match status" value="1"/>
</dbReference>
<sequence length="212" mass="23095">MRRVYVAAALFSLSAALPVLAQPAALDNGIADIQREWSIIQYQAPEKTREDRFAVLSTKAQALADQFPQRAEPHIWAGIALSSWAGAKGGLGALGLAKQAREQYEQAIAIDPKALQGSAQNSLGVLYFKVPGWPIGFGDDNKAEALLKEALAINPDGIDPNYFYADYLVQKNRKADAAVYLERALKAPPRLGREIADAGRREDIAKLQQKLP</sequence>
<reference evidence="2 3" key="1">
    <citation type="submission" date="2019-08" db="EMBL/GenBank/DDBJ databases">
        <title>Amphibian skin-associated Pigmentiphaga: genome sequence and occurrence across geography and hosts.</title>
        <authorList>
            <person name="Bletz M.C."/>
            <person name="Bunk B."/>
            <person name="Sproeer C."/>
            <person name="Biwer P."/>
            <person name="Reiter S."/>
            <person name="Rabemananjara F.C.E."/>
            <person name="Schulz S."/>
            <person name="Overmann J."/>
            <person name="Vences M."/>
        </authorList>
    </citation>
    <scope>NUCLEOTIDE SEQUENCE [LARGE SCALE GENOMIC DNA]</scope>
    <source>
        <strain evidence="2 3">Mada1488</strain>
    </source>
</reference>
<protein>
    <submittedName>
        <fullName evidence="2">Uncharacterized protein</fullName>
    </submittedName>
</protein>
<dbReference type="InterPro" id="IPR011990">
    <property type="entry name" value="TPR-like_helical_dom_sf"/>
</dbReference>
<keyword evidence="1" id="KW-0732">Signal</keyword>
<feature type="chain" id="PRO_5022962059" evidence="1">
    <location>
        <begin position="22"/>
        <end position="212"/>
    </location>
</feature>
<evidence type="ECO:0000256" key="1">
    <source>
        <dbReference type="SAM" id="SignalP"/>
    </source>
</evidence>
<keyword evidence="3" id="KW-1185">Reference proteome</keyword>
<dbReference type="EMBL" id="CP043046">
    <property type="protein sequence ID" value="QEI09282.1"/>
    <property type="molecule type" value="Genomic_DNA"/>
</dbReference>
<dbReference type="KEGG" id="pacr:FXN63_12465"/>